<accession>A0A838L8M2</accession>
<dbReference type="Proteomes" id="UP000570166">
    <property type="component" value="Unassembled WGS sequence"/>
</dbReference>
<keyword evidence="1" id="KW-0472">Membrane</keyword>
<evidence type="ECO:0000256" key="1">
    <source>
        <dbReference type="SAM" id="Phobius"/>
    </source>
</evidence>
<dbReference type="AlphaFoldDB" id="A0A838L8M2"/>
<protein>
    <submittedName>
        <fullName evidence="2">Uncharacterized protein</fullName>
    </submittedName>
</protein>
<keyword evidence="1" id="KW-1133">Transmembrane helix</keyword>
<reference evidence="2 3" key="1">
    <citation type="submission" date="2020-07" db="EMBL/GenBank/DDBJ databases">
        <authorList>
            <person name="Sun Q."/>
        </authorList>
    </citation>
    <scope>NUCLEOTIDE SEQUENCE [LARGE SCALE GENOMIC DNA]</scope>
    <source>
        <strain evidence="2 3">CGMCC 1.13654</strain>
    </source>
</reference>
<dbReference type="EMBL" id="JACEIB010000026">
    <property type="protein sequence ID" value="MBA2935651.1"/>
    <property type="molecule type" value="Genomic_DNA"/>
</dbReference>
<name>A0A838L8M2_9SPHN</name>
<feature type="transmembrane region" description="Helical" evidence="1">
    <location>
        <begin position="196"/>
        <end position="214"/>
    </location>
</feature>
<dbReference type="RefSeq" id="WP_160362863.1">
    <property type="nucleotide sequence ID" value="NZ_JACEIB010000026.1"/>
</dbReference>
<sequence length="239" mass="26999">MAADTTSPKFGFDRYDRNARLYPALIVMLPALVSVAVWVPDLWHELAGLLPILIACGALYLISRYARFAGRRLEKRMVARLGWPSTRLLRHRDEILSPRTTERYHAALRGKGFEMPTQLEEQADPRRADDCYADAATWLVGQTRSDEMLKNENISYGFWRNLVGLRFAGGMIAATSFVVDAGLALSRWPDRGTQTLAIAAVAAMSLIMLLPWIFRFNERIVQDAGEAYALRLLKHCETL</sequence>
<keyword evidence="1" id="KW-0812">Transmembrane</keyword>
<organism evidence="2 3">
    <name type="scientific">Sphingomonas chungangi</name>
    <dbReference type="NCBI Taxonomy" id="2683589"/>
    <lineage>
        <taxon>Bacteria</taxon>
        <taxon>Pseudomonadati</taxon>
        <taxon>Pseudomonadota</taxon>
        <taxon>Alphaproteobacteria</taxon>
        <taxon>Sphingomonadales</taxon>
        <taxon>Sphingomonadaceae</taxon>
        <taxon>Sphingomonas</taxon>
    </lineage>
</organism>
<feature type="transmembrane region" description="Helical" evidence="1">
    <location>
        <begin position="163"/>
        <end position="184"/>
    </location>
</feature>
<gene>
    <name evidence="2" type="ORF">HZF05_16325</name>
</gene>
<proteinExistence type="predicted"/>
<evidence type="ECO:0000313" key="2">
    <source>
        <dbReference type="EMBL" id="MBA2935651.1"/>
    </source>
</evidence>
<evidence type="ECO:0000313" key="3">
    <source>
        <dbReference type="Proteomes" id="UP000570166"/>
    </source>
</evidence>
<comment type="caution">
    <text evidence="2">The sequence shown here is derived from an EMBL/GenBank/DDBJ whole genome shotgun (WGS) entry which is preliminary data.</text>
</comment>
<keyword evidence="3" id="KW-1185">Reference proteome</keyword>
<feature type="transmembrane region" description="Helical" evidence="1">
    <location>
        <begin position="46"/>
        <end position="66"/>
    </location>
</feature>
<feature type="transmembrane region" description="Helical" evidence="1">
    <location>
        <begin position="21"/>
        <end position="40"/>
    </location>
</feature>